<accession>A0ABT8AY04</accession>
<reference evidence="2" key="1">
    <citation type="journal article" date="2019" name="Int. J. Syst. Evol. Microbiol.">
        <title>The Global Catalogue of Microorganisms (GCM) 10K type strain sequencing project: providing services to taxonomists for standard genome sequencing and annotation.</title>
        <authorList>
            <consortium name="The Broad Institute Genomics Platform"/>
            <consortium name="The Broad Institute Genome Sequencing Center for Infectious Disease"/>
            <person name="Wu L."/>
            <person name="Ma J."/>
        </authorList>
    </citation>
    <scope>NUCLEOTIDE SEQUENCE [LARGE SCALE GENOMIC DNA]</scope>
    <source>
        <strain evidence="2">CECT 7806</strain>
    </source>
</reference>
<dbReference type="EMBL" id="JAUFPT010000118">
    <property type="protein sequence ID" value="MDN3574852.1"/>
    <property type="molecule type" value="Genomic_DNA"/>
</dbReference>
<name>A0ABT8AY04_9HYPH</name>
<evidence type="ECO:0008006" key="3">
    <source>
        <dbReference type="Google" id="ProtNLM"/>
    </source>
</evidence>
<evidence type="ECO:0000313" key="1">
    <source>
        <dbReference type="EMBL" id="MDN3574852.1"/>
    </source>
</evidence>
<comment type="caution">
    <text evidence="1">The sequence shown here is derived from an EMBL/GenBank/DDBJ whole genome shotgun (WGS) entry which is preliminary data.</text>
</comment>
<dbReference type="Proteomes" id="UP001244297">
    <property type="component" value="Unassembled WGS sequence"/>
</dbReference>
<dbReference type="RefSeq" id="WP_238290845.1">
    <property type="nucleotide sequence ID" value="NZ_BPQS01000028.1"/>
</dbReference>
<keyword evidence="2" id="KW-1185">Reference proteome</keyword>
<gene>
    <name evidence="1" type="ORF">QWZ18_30190</name>
</gene>
<proteinExistence type="predicted"/>
<sequence>MEVIVENEDRELEHSSLSGRFTRDGVTVDVKIYRFAGTDDPWQLEVVDQEGSSTAWDKPFPTPQDAFDALNQTVEEEGMAALVVPLKSTIH</sequence>
<organism evidence="1 2">
    <name type="scientific">Methylobacterium longum</name>
    <dbReference type="NCBI Taxonomy" id="767694"/>
    <lineage>
        <taxon>Bacteria</taxon>
        <taxon>Pseudomonadati</taxon>
        <taxon>Pseudomonadota</taxon>
        <taxon>Alphaproteobacteria</taxon>
        <taxon>Hyphomicrobiales</taxon>
        <taxon>Methylobacteriaceae</taxon>
        <taxon>Methylobacterium</taxon>
    </lineage>
</organism>
<evidence type="ECO:0000313" key="2">
    <source>
        <dbReference type="Proteomes" id="UP001244297"/>
    </source>
</evidence>
<protein>
    <recommendedName>
        <fullName evidence="3">Adenylate cyclase</fullName>
    </recommendedName>
</protein>